<dbReference type="Pfam" id="PF13400">
    <property type="entry name" value="Tad"/>
    <property type="match status" value="1"/>
</dbReference>
<name>A0A517QI82_9PLAN</name>
<evidence type="ECO:0000256" key="1">
    <source>
        <dbReference type="SAM" id="Phobius"/>
    </source>
</evidence>
<accession>A0A517QI82</accession>
<proteinExistence type="predicted"/>
<organism evidence="3 4">
    <name type="scientific">Thalassoglobus polymorphus</name>
    <dbReference type="NCBI Taxonomy" id="2527994"/>
    <lineage>
        <taxon>Bacteria</taxon>
        <taxon>Pseudomonadati</taxon>
        <taxon>Planctomycetota</taxon>
        <taxon>Planctomycetia</taxon>
        <taxon>Planctomycetales</taxon>
        <taxon>Planctomycetaceae</taxon>
        <taxon>Thalassoglobus</taxon>
    </lineage>
</organism>
<keyword evidence="1" id="KW-0472">Membrane</keyword>
<dbReference type="RefSeq" id="WP_145195841.1">
    <property type="nucleotide sequence ID" value="NZ_CP036267.1"/>
</dbReference>
<dbReference type="KEGG" id="tpol:Mal48_05750"/>
<evidence type="ECO:0000313" key="4">
    <source>
        <dbReference type="Proteomes" id="UP000315724"/>
    </source>
</evidence>
<reference evidence="3 4" key="1">
    <citation type="submission" date="2019-02" db="EMBL/GenBank/DDBJ databases">
        <title>Deep-cultivation of Planctomycetes and their phenomic and genomic characterization uncovers novel biology.</title>
        <authorList>
            <person name="Wiegand S."/>
            <person name="Jogler M."/>
            <person name="Boedeker C."/>
            <person name="Pinto D."/>
            <person name="Vollmers J."/>
            <person name="Rivas-Marin E."/>
            <person name="Kohn T."/>
            <person name="Peeters S.H."/>
            <person name="Heuer A."/>
            <person name="Rast P."/>
            <person name="Oberbeckmann S."/>
            <person name="Bunk B."/>
            <person name="Jeske O."/>
            <person name="Meyerdierks A."/>
            <person name="Storesund J.E."/>
            <person name="Kallscheuer N."/>
            <person name="Luecker S."/>
            <person name="Lage O.M."/>
            <person name="Pohl T."/>
            <person name="Merkel B.J."/>
            <person name="Hornburger P."/>
            <person name="Mueller R.-W."/>
            <person name="Bruemmer F."/>
            <person name="Labrenz M."/>
            <person name="Spormann A.M."/>
            <person name="Op den Camp H."/>
            <person name="Overmann J."/>
            <person name="Amann R."/>
            <person name="Jetten M.S.M."/>
            <person name="Mascher T."/>
            <person name="Medema M.H."/>
            <person name="Devos D.P."/>
            <person name="Kaster A.-K."/>
            <person name="Ovreas L."/>
            <person name="Rohde M."/>
            <person name="Galperin M.Y."/>
            <person name="Jogler C."/>
        </authorList>
    </citation>
    <scope>NUCLEOTIDE SEQUENCE [LARGE SCALE GENOMIC DNA]</scope>
    <source>
        <strain evidence="3 4">Mal48</strain>
    </source>
</reference>
<sequence length="211" mass="22222">MRKCIRSGDLFVSDIKDRSGVAVLWFIGLLPVLIVMFGVMVDTTRLWTGRVELENAIEAAALSGVQTWGTGANSAVGRASTRDDSLTTGAANLIVGQDAMNPYDATPVILLRNENIGGGDANDNDDLAGELILGTVSVDGNDEFIFCSNTSPGVGQAHAIRVQKTATINSAWADLFGINVGPYSIQASAVAAYFNGQPRIVHVATYSDSCP</sequence>
<gene>
    <name evidence="3" type="ORF">Mal48_05750</name>
</gene>
<dbReference type="Proteomes" id="UP000315724">
    <property type="component" value="Chromosome"/>
</dbReference>
<keyword evidence="4" id="KW-1185">Reference proteome</keyword>
<keyword evidence="1" id="KW-0812">Transmembrane</keyword>
<keyword evidence="1" id="KW-1133">Transmembrane helix</keyword>
<feature type="transmembrane region" description="Helical" evidence="1">
    <location>
        <begin position="21"/>
        <end position="41"/>
    </location>
</feature>
<evidence type="ECO:0000313" key="3">
    <source>
        <dbReference type="EMBL" id="QDT31342.1"/>
    </source>
</evidence>
<feature type="domain" description="Putative Flp pilus-assembly TadG-like N-terminal" evidence="2">
    <location>
        <begin position="20"/>
        <end position="66"/>
    </location>
</feature>
<protein>
    <recommendedName>
        <fullName evidence="2">Putative Flp pilus-assembly TadG-like N-terminal domain-containing protein</fullName>
    </recommendedName>
</protein>
<evidence type="ECO:0000259" key="2">
    <source>
        <dbReference type="Pfam" id="PF13400"/>
    </source>
</evidence>
<dbReference type="EMBL" id="CP036267">
    <property type="protein sequence ID" value="QDT31342.1"/>
    <property type="molecule type" value="Genomic_DNA"/>
</dbReference>
<dbReference type="InterPro" id="IPR028087">
    <property type="entry name" value="Tad_N"/>
</dbReference>
<dbReference type="AlphaFoldDB" id="A0A517QI82"/>